<evidence type="ECO:0000313" key="4">
    <source>
        <dbReference type="EMBL" id="MSS18184.1"/>
    </source>
</evidence>
<evidence type="ECO:0000313" key="5">
    <source>
        <dbReference type="Proteomes" id="UP000483362"/>
    </source>
</evidence>
<feature type="chain" id="PRO_5026966433" evidence="2">
    <location>
        <begin position="24"/>
        <end position="768"/>
    </location>
</feature>
<evidence type="ECO:0000259" key="3">
    <source>
        <dbReference type="Pfam" id="PF14905"/>
    </source>
</evidence>
<organism evidence="4 5">
    <name type="scientific">Sodaliphilus pleomorphus</name>
    <dbReference type="NCBI Taxonomy" id="2606626"/>
    <lineage>
        <taxon>Bacteria</taxon>
        <taxon>Pseudomonadati</taxon>
        <taxon>Bacteroidota</taxon>
        <taxon>Bacteroidia</taxon>
        <taxon>Bacteroidales</taxon>
        <taxon>Muribaculaceae</taxon>
        <taxon>Sodaliphilus</taxon>
    </lineage>
</organism>
<dbReference type="Pfam" id="PF14905">
    <property type="entry name" value="OMP_b-brl_3"/>
    <property type="match status" value="1"/>
</dbReference>
<feature type="domain" description="Outer membrane protein beta-barrel" evidence="3">
    <location>
        <begin position="365"/>
        <end position="743"/>
    </location>
</feature>
<name>A0A6L5XFB9_9BACT</name>
<evidence type="ECO:0000256" key="1">
    <source>
        <dbReference type="SAM" id="MobiDB-lite"/>
    </source>
</evidence>
<feature type="region of interest" description="Disordered" evidence="1">
    <location>
        <begin position="255"/>
        <end position="277"/>
    </location>
</feature>
<comment type="caution">
    <text evidence="4">The sequence shown here is derived from an EMBL/GenBank/DDBJ whole genome shotgun (WGS) entry which is preliminary data.</text>
</comment>
<dbReference type="RefSeq" id="WP_154328821.1">
    <property type="nucleotide sequence ID" value="NZ_CP045696.1"/>
</dbReference>
<keyword evidence="4" id="KW-0675">Receptor</keyword>
<proteinExistence type="predicted"/>
<dbReference type="InterPro" id="IPR041700">
    <property type="entry name" value="OMP_b-brl_3"/>
</dbReference>
<gene>
    <name evidence="4" type="ORF">FYJ29_10500</name>
</gene>
<evidence type="ECO:0000256" key="2">
    <source>
        <dbReference type="SAM" id="SignalP"/>
    </source>
</evidence>
<keyword evidence="5" id="KW-1185">Reference proteome</keyword>
<feature type="compositionally biased region" description="Low complexity" evidence="1">
    <location>
        <begin position="258"/>
        <end position="270"/>
    </location>
</feature>
<dbReference type="AlphaFoldDB" id="A0A6L5XFB9"/>
<dbReference type="EMBL" id="VULT01000017">
    <property type="protein sequence ID" value="MSS18184.1"/>
    <property type="molecule type" value="Genomic_DNA"/>
</dbReference>
<dbReference type="SUPFAM" id="SSF56935">
    <property type="entry name" value="Porins"/>
    <property type="match status" value="1"/>
</dbReference>
<sequence length="768" mass="86780">MTTNRLIACLAACLILVVQHVQAQQVSVELRTSGVNSVPSKVTLFQDTVAVASESFRTMKFTLPNVAFNRLRLEAQNYKDVYLDYNHNDTLLIVYMQRDTTVQLKEVVVRATTTMKTEGTSTKYLNVAEGYLGTFHSGMETLEWTPGLMRINGAITVPGRGVPLIYVDNRRLSSQKELNSILSKDISSIEIIREPGGEYPPGTTSVIKIKMKKHLHDYVSLSPNVRYTQRSHNAGIATALNANFKFNKVSGELSAEYSHGGSRPSSTSSTIVDNLETKQHAEEYNTTNDARYRSNDVQVFAGMSYDINSKSRLQAQYSGSFEHGNTRTHTAIETLLPSYMLQSYMSKERSRNRAHNVGMGYYLDAEKTTLSMRVAYNDIHRNLDNTLSANGTATPAIISNPVHYKAWVTYAELQQQLGKGALSAGYTGTFSSNSNNYITNNVGRLADVTNDVLSSYVNYSHDIKSVNLSGGLAYSHYYLKCEENDAEPFSKRYDMVLPSAAIKWNIKGKSLTLSYKRSGYAPPYYQLNPNVEFIDSLNYYVGNLNLHHTKSNNLSLSFGQLKNFTTSLEYTWRNNQTVDSYTPYDKVKNAILTQPCNGGKYNEVAYNLTYGMWQRKYNVFATSILTWSRNRYPFLGGIDTQHQLNWLLMLNARYTIAGKYDLFTNSWYQSPRRFGNQRMGHTLGANVGISASYFKDKLQVTLAGYDLLNKSVSPSSSRTYSNNVTRYSRFDYDGRCVSLSITYTFNTVRTSFERDDSSDEYTRRTESR</sequence>
<feature type="signal peptide" evidence="2">
    <location>
        <begin position="1"/>
        <end position="23"/>
    </location>
</feature>
<keyword evidence="2" id="KW-0732">Signal</keyword>
<protein>
    <submittedName>
        <fullName evidence="4">TonB-dependent receptor</fullName>
    </submittedName>
</protein>
<dbReference type="Proteomes" id="UP000483362">
    <property type="component" value="Unassembled WGS sequence"/>
</dbReference>
<reference evidence="4 5" key="1">
    <citation type="submission" date="2019-08" db="EMBL/GenBank/DDBJ databases">
        <title>In-depth cultivation of the pig gut microbiome towards novel bacterial diversity and tailored functional studies.</title>
        <authorList>
            <person name="Wylensek D."/>
            <person name="Hitch T.C.A."/>
            <person name="Clavel T."/>
        </authorList>
    </citation>
    <scope>NUCLEOTIDE SEQUENCE [LARGE SCALE GENOMIC DNA]</scope>
    <source>
        <strain evidence="4 5">Oil-RF-744-WCA-WT-10</strain>
    </source>
</reference>
<accession>A0A6L5XFB9</accession>